<feature type="compositionally biased region" description="Low complexity" evidence="1">
    <location>
        <begin position="143"/>
        <end position="159"/>
    </location>
</feature>
<evidence type="ECO:0008006" key="5">
    <source>
        <dbReference type="Google" id="ProtNLM"/>
    </source>
</evidence>
<keyword evidence="2" id="KW-1133">Transmembrane helix</keyword>
<comment type="caution">
    <text evidence="3">The sequence shown here is derived from an EMBL/GenBank/DDBJ whole genome shotgun (WGS) entry which is preliminary data.</text>
</comment>
<feature type="region of interest" description="Disordered" evidence="1">
    <location>
        <begin position="202"/>
        <end position="250"/>
    </location>
</feature>
<dbReference type="Proteomes" id="UP000581769">
    <property type="component" value="Unassembled WGS sequence"/>
</dbReference>
<evidence type="ECO:0000313" key="4">
    <source>
        <dbReference type="Proteomes" id="UP000581769"/>
    </source>
</evidence>
<keyword evidence="2" id="KW-0812">Transmembrane</keyword>
<feature type="region of interest" description="Disordered" evidence="1">
    <location>
        <begin position="70"/>
        <end position="172"/>
    </location>
</feature>
<evidence type="ECO:0000313" key="3">
    <source>
        <dbReference type="EMBL" id="MBB4684735.1"/>
    </source>
</evidence>
<keyword evidence="4" id="KW-1185">Reference proteome</keyword>
<proteinExistence type="predicted"/>
<protein>
    <recommendedName>
        <fullName evidence="5">Serine/threonine protein kinase</fullName>
    </recommendedName>
</protein>
<evidence type="ECO:0000256" key="2">
    <source>
        <dbReference type="SAM" id="Phobius"/>
    </source>
</evidence>
<accession>A0A840ITE9</accession>
<feature type="compositionally biased region" description="Pro residues" evidence="1">
    <location>
        <begin position="132"/>
        <end position="142"/>
    </location>
</feature>
<feature type="compositionally biased region" description="Low complexity" evidence="1">
    <location>
        <begin position="218"/>
        <end position="231"/>
    </location>
</feature>
<dbReference type="RefSeq" id="WP_184779870.1">
    <property type="nucleotide sequence ID" value="NZ_JACHMG010000001.1"/>
</dbReference>
<reference evidence="3 4" key="1">
    <citation type="submission" date="2020-08" db="EMBL/GenBank/DDBJ databases">
        <title>Sequencing the genomes of 1000 actinobacteria strains.</title>
        <authorList>
            <person name="Klenk H.-P."/>
        </authorList>
    </citation>
    <scope>NUCLEOTIDE SEQUENCE [LARGE SCALE GENOMIC DNA]</scope>
    <source>
        <strain evidence="3 4">DSM 45859</strain>
    </source>
</reference>
<name>A0A840ITE9_9PSEU</name>
<dbReference type="AlphaFoldDB" id="A0A840ITE9"/>
<keyword evidence="2" id="KW-0472">Membrane</keyword>
<organism evidence="3 4">
    <name type="scientific">Amycolatopsis jiangsuensis</name>
    <dbReference type="NCBI Taxonomy" id="1181879"/>
    <lineage>
        <taxon>Bacteria</taxon>
        <taxon>Bacillati</taxon>
        <taxon>Actinomycetota</taxon>
        <taxon>Actinomycetes</taxon>
        <taxon>Pseudonocardiales</taxon>
        <taxon>Pseudonocardiaceae</taxon>
        <taxon>Amycolatopsis</taxon>
    </lineage>
</organism>
<dbReference type="EMBL" id="JACHMG010000001">
    <property type="protein sequence ID" value="MBB4684735.1"/>
    <property type="molecule type" value="Genomic_DNA"/>
</dbReference>
<sequence length="352" mass="36002">MRRWWAEWLQRLTVETTNQLALLYAAANGQVNPPTQAGPATALLMSLLRTEPGERPSMAEARERLAKLATGEPMAPPLIAGGQGTGSGSRPPWQRVAAAPPAPSSAPIPAQKAPSNPPRTPTAAFTPMRSPSAPPATPPRPQPAVQQPAQRPAPSAAAPDYRGAGGSSKSGRTRRTALLAGGAAAVVVVAVIVFLVLTNSSGSGQSGSDQVAQPPPSSAGQPSGNAPSSSPDVPTGPLGQTPPDGKISDYSAAGTFITDGFFADPGANWSRLTPAAQGVYGDQAAFQQYWAAHPIGKYEDARADSGGANADGSITMNLTIDGTRRGYRVISSGGQMLIDSDTRLDSGGTSNQ</sequence>
<feature type="transmembrane region" description="Helical" evidence="2">
    <location>
        <begin position="177"/>
        <end position="197"/>
    </location>
</feature>
<evidence type="ECO:0000256" key="1">
    <source>
        <dbReference type="SAM" id="MobiDB-lite"/>
    </source>
</evidence>
<gene>
    <name evidence="3" type="ORF">BJY18_002220</name>
</gene>